<dbReference type="EMBL" id="JBEDUW010000003">
    <property type="protein sequence ID" value="KAK9941076.1"/>
    <property type="molecule type" value="Genomic_DNA"/>
</dbReference>
<dbReference type="Pfam" id="PF00805">
    <property type="entry name" value="Pentapeptide"/>
    <property type="match status" value="1"/>
</dbReference>
<dbReference type="Pfam" id="PF02214">
    <property type="entry name" value="BTB_2"/>
    <property type="match status" value="1"/>
</dbReference>
<dbReference type="InterPro" id="IPR051082">
    <property type="entry name" value="Pentapeptide-BTB/POZ_domain"/>
</dbReference>
<dbReference type="InterPro" id="IPR011333">
    <property type="entry name" value="SKP1/BTB/POZ_sf"/>
</dbReference>
<dbReference type="SUPFAM" id="SSF54695">
    <property type="entry name" value="POZ domain"/>
    <property type="match status" value="1"/>
</dbReference>
<sequence>MLAAMFSGRYSLCQDDKGCVFIDRNGEYFGYIIDWLRDGDVLTLEDSKYSRLLKEAQYFQLQGLIDEIHAVFNNNKEQQLGADLSRTDIIKFSQYERRYVKLWPPYNQRLKFQGVNLSGLDLSGANFDGASLQGTSFIRANLRGASAVGCSFFEVRLMDLSSSCMGWIMDVSG</sequence>
<keyword evidence="4" id="KW-1185">Reference proteome</keyword>
<dbReference type="PANTHER" id="PTHR14136">
    <property type="entry name" value="BTB_POZ DOMAIN-CONTAINING PROTEIN KCTD9"/>
    <property type="match status" value="1"/>
</dbReference>
<evidence type="ECO:0000313" key="4">
    <source>
        <dbReference type="Proteomes" id="UP001457282"/>
    </source>
</evidence>
<feature type="domain" description="Potassium channel tetramerisation-type BTB" evidence="2">
    <location>
        <begin position="3"/>
        <end position="65"/>
    </location>
</feature>
<name>A0AAW1XX82_RUBAR</name>
<dbReference type="InterPro" id="IPR003131">
    <property type="entry name" value="T1-type_BTB"/>
</dbReference>
<accession>A0AAW1XX82</accession>
<proteinExistence type="predicted"/>
<evidence type="ECO:0000259" key="2">
    <source>
        <dbReference type="Pfam" id="PF02214"/>
    </source>
</evidence>
<dbReference type="Gene3D" id="3.30.710.10">
    <property type="entry name" value="Potassium Channel Kv1.1, Chain A"/>
    <property type="match status" value="1"/>
</dbReference>
<gene>
    <name evidence="3" type="ORF">M0R45_017704</name>
</gene>
<reference evidence="3 4" key="1">
    <citation type="journal article" date="2023" name="G3 (Bethesda)">
        <title>A chromosome-length genome assembly and annotation of blackberry (Rubus argutus, cv. 'Hillquist').</title>
        <authorList>
            <person name="Bruna T."/>
            <person name="Aryal R."/>
            <person name="Dudchenko O."/>
            <person name="Sargent D.J."/>
            <person name="Mead D."/>
            <person name="Buti M."/>
            <person name="Cavallini A."/>
            <person name="Hytonen T."/>
            <person name="Andres J."/>
            <person name="Pham M."/>
            <person name="Weisz D."/>
            <person name="Mascagni F."/>
            <person name="Usai G."/>
            <person name="Natali L."/>
            <person name="Bassil N."/>
            <person name="Fernandez G.E."/>
            <person name="Lomsadze A."/>
            <person name="Armour M."/>
            <person name="Olukolu B."/>
            <person name="Poorten T."/>
            <person name="Britton C."/>
            <person name="Davik J."/>
            <person name="Ashrafi H."/>
            <person name="Aiden E.L."/>
            <person name="Borodovsky M."/>
            <person name="Worthington M."/>
        </authorList>
    </citation>
    <scope>NUCLEOTIDE SEQUENCE [LARGE SCALE GENOMIC DNA]</scope>
    <source>
        <strain evidence="3">PI 553951</strain>
    </source>
</reference>
<dbReference type="Proteomes" id="UP001457282">
    <property type="component" value="Unassembled WGS sequence"/>
</dbReference>
<evidence type="ECO:0000313" key="3">
    <source>
        <dbReference type="EMBL" id="KAK9941076.1"/>
    </source>
</evidence>
<comment type="pathway">
    <text evidence="1">Protein modification; protein ubiquitination.</text>
</comment>
<dbReference type="PANTHER" id="PTHR14136:SF17">
    <property type="entry name" value="BTB_POZ DOMAIN-CONTAINING PROTEIN KCTD9"/>
    <property type="match status" value="1"/>
</dbReference>
<dbReference type="GO" id="GO:0051260">
    <property type="term" value="P:protein homooligomerization"/>
    <property type="evidence" value="ECO:0007669"/>
    <property type="project" value="InterPro"/>
</dbReference>
<comment type="caution">
    <text evidence="3">The sequence shown here is derived from an EMBL/GenBank/DDBJ whole genome shotgun (WGS) entry which is preliminary data.</text>
</comment>
<dbReference type="InterPro" id="IPR001646">
    <property type="entry name" value="5peptide_repeat"/>
</dbReference>
<protein>
    <recommendedName>
        <fullName evidence="2">Potassium channel tetramerisation-type BTB domain-containing protein</fullName>
    </recommendedName>
</protein>
<dbReference type="Gene3D" id="2.160.20.80">
    <property type="entry name" value="E3 ubiquitin-protein ligase SopA"/>
    <property type="match status" value="1"/>
</dbReference>
<evidence type="ECO:0000256" key="1">
    <source>
        <dbReference type="ARBA" id="ARBA00004906"/>
    </source>
</evidence>
<dbReference type="AlphaFoldDB" id="A0AAW1XX82"/>
<dbReference type="SUPFAM" id="SSF141571">
    <property type="entry name" value="Pentapeptide repeat-like"/>
    <property type="match status" value="1"/>
</dbReference>
<organism evidence="3 4">
    <name type="scientific">Rubus argutus</name>
    <name type="common">Southern blackberry</name>
    <dbReference type="NCBI Taxonomy" id="59490"/>
    <lineage>
        <taxon>Eukaryota</taxon>
        <taxon>Viridiplantae</taxon>
        <taxon>Streptophyta</taxon>
        <taxon>Embryophyta</taxon>
        <taxon>Tracheophyta</taxon>
        <taxon>Spermatophyta</taxon>
        <taxon>Magnoliopsida</taxon>
        <taxon>eudicotyledons</taxon>
        <taxon>Gunneridae</taxon>
        <taxon>Pentapetalae</taxon>
        <taxon>rosids</taxon>
        <taxon>fabids</taxon>
        <taxon>Rosales</taxon>
        <taxon>Rosaceae</taxon>
        <taxon>Rosoideae</taxon>
        <taxon>Rosoideae incertae sedis</taxon>
        <taxon>Rubus</taxon>
    </lineage>
</organism>